<dbReference type="SUPFAM" id="SSF46894">
    <property type="entry name" value="C-terminal effector domain of the bipartite response regulators"/>
    <property type="match status" value="1"/>
</dbReference>
<dbReference type="SMART" id="SM00421">
    <property type="entry name" value="HTH_LUXR"/>
    <property type="match status" value="1"/>
</dbReference>
<evidence type="ECO:0000259" key="5">
    <source>
        <dbReference type="PROSITE" id="PS50110"/>
    </source>
</evidence>
<dbReference type="Pfam" id="PF00072">
    <property type="entry name" value="Response_reg"/>
    <property type="match status" value="1"/>
</dbReference>
<evidence type="ECO:0000256" key="1">
    <source>
        <dbReference type="ARBA" id="ARBA00023015"/>
    </source>
</evidence>
<accession>J9GHU6</accession>
<dbReference type="InterPro" id="IPR016032">
    <property type="entry name" value="Sig_transdc_resp-reg_C-effctor"/>
</dbReference>
<comment type="caution">
    <text evidence="6">The sequence shown here is derived from an EMBL/GenBank/DDBJ whole genome shotgun (WGS) entry which is preliminary data.</text>
</comment>
<dbReference type="PANTHER" id="PTHR43214">
    <property type="entry name" value="TWO-COMPONENT RESPONSE REGULATOR"/>
    <property type="match status" value="1"/>
</dbReference>
<dbReference type="AlphaFoldDB" id="J9GHU6"/>
<gene>
    <name evidence="6" type="ORF">EVA_04804</name>
</gene>
<dbReference type="Gene3D" id="3.40.50.2300">
    <property type="match status" value="1"/>
</dbReference>
<reference evidence="6" key="1">
    <citation type="journal article" date="2012" name="PLoS ONE">
        <title>Gene sets for utilization of primary and secondary nutrition supplies in the distal gut of endangered iberian lynx.</title>
        <authorList>
            <person name="Alcaide M."/>
            <person name="Messina E."/>
            <person name="Richter M."/>
            <person name="Bargiela R."/>
            <person name="Peplies J."/>
            <person name="Huws S.A."/>
            <person name="Newbold C.J."/>
            <person name="Golyshin P.N."/>
            <person name="Simon M.A."/>
            <person name="Lopez G."/>
            <person name="Yakimov M.M."/>
            <person name="Ferrer M."/>
        </authorList>
    </citation>
    <scope>NUCLEOTIDE SEQUENCE</scope>
</reference>
<sequence length="241" mass="26323">MSIDMTPSYPMNTKLSGTQHTGVIRTFIAAENSTEIRRISALLNSHEDITVIGYAETAAELDAALHLRRNDLDVLISDLTLAGCDVTPIISKAMQENPSLDTLCYTYHSDEVSVIRAIQAGAMGYILRGNNEDLPNCVRLIHGGGSPVSPIVARSVLRAIQTQSQPEDPRRRSDSMPLSSRETEILQLLAKGISFAEIGVVLSISPHTVTAHIKKIYKKLQVHSRGEAVYEAQCLGLLPKH</sequence>
<keyword evidence="1" id="KW-0805">Transcription regulation</keyword>
<dbReference type="SUPFAM" id="SSF52172">
    <property type="entry name" value="CheY-like"/>
    <property type="match status" value="1"/>
</dbReference>
<evidence type="ECO:0000313" key="6">
    <source>
        <dbReference type="EMBL" id="EJX07087.1"/>
    </source>
</evidence>
<dbReference type="GO" id="GO:0006355">
    <property type="term" value="P:regulation of DNA-templated transcription"/>
    <property type="evidence" value="ECO:0007669"/>
    <property type="project" value="InterPro"/>
</dbReference>
<dbReference type="CDD" id="cd06170">
    <property type="entry name" value="LuxR_C_like"/>
    <property type="match status" value="1"/>
</dbReference>
<evidence type="ECO:0000259" key="4">
    <source>
        <dbReference type="PROSITE" id="PS50043"/>
    </source>
</evidence>
<evidence type="ECO:0000256" key="3">
    <source>
        <dbReference type="ARBA" id="ARBA00023163"/>
    </source>
</evidence>
<dbReference type="GO" id="GO:0000160">
    <property type="term" value="P:phosphorelay signal transduction system"/>
    <property type="evidence" value="ECO:0007669"/>
    <property type="project" value="InterPro"/>
</dbReference>
<dbReference type="InterPro" id="IPR011006">
    <property type="entry name" value="CheY-like_superfamily"/>
</dbReference>
<dbReference type="EMBL" id="AMCI01000977">
    <property type="protein sequence ID" value="EJX07087.1"/>
    <property type="molecule type" value="Genomic_DNA"/>
</dbReference>
<name>J9GHU6_9ZZZZ</name>
<dbReference type="Pfam" id="PF00196">
    <property type="entry name" value="GerE"/>
    <property type="match status" value="1"/>
</dbReference>
<proteinExistence type="predicted"/>
<dbReference type="InterPro" id="IPR000792">
    <property type="entry name" value="Tscrpt_reg_LuxR_C"/>
</dbReference>
<dbReference type="PROSITE" id="PS50043">
    <property type="entry name" value="HTH_LUXR_2"/>
    <property type="match status" value="1"/>
</dbReference>
<dbReference type="InterPro" id="IPR039420">
    <property type="entry name" value="WalR-like"/>
</dbReference>
<dbReference type="GO" id="GO:0003677">
    <property type="term" value="F:DNA binding"/>
    <property type="evidence" value="ECO:0007669"/>
    <property type="project" value="UniProtKB-KW"/>
</dbReference>
<evidence type="ECO:0000256" key="2">
    <source>
        <dbReference type="ARBA" id="ARBA00023125"/>
    </source>
</evidence>
<protein>
    <submittedName>
        <fullName evidence="6">Two component transcriptional regulator, LuxR family</fullName>
    </submittedName>
</protein>
<feature type="domain" description="Response regulatory" evidence="5">
    <location>
        <begin position="25"/>
        <end position="143"/>
    </location>
</feature>
<keyword evidence="2" id="KW-0238">DNA-binding</keyword>
<dbReference type="PRINTS" id="PR00038">
    <property type="entry name" value="HTHLUXR"/>
</dbReference>
<dbReference type="InterPro" id="IPR001789">
    <property type="entry name" value="Sig_transdc_resp-reg_receiver"/>
</dbReference>
<organism evidence="6">
    <name type="scientific">gut metagenome</name>
    <dbReference type="NCBI Taxonomy" id="749906"/>
    <lineage>
        <taxon>unclassified sequences</taxon>
        <taxon>metagenomes</taxon>
        <taxon>organismal metagenomes</taxon>
    </lineage>
</organism>
<dbReference type="PROSITE" id="PS50110">
    <property type="entry name" value="RESPONSE_REGULATORY"/>
    <property type="match status" value="1"/>
</dbReference>
<dbReference type="PANTHER" id="PTHR43214:SF41">
    <property type="entry name" value="NITRATE_NITRITE RESPONSE REGULATOR PROTEIN NARP"/>
    <property type="match status" value="1"/>
</dbReference>
<keyword evidence="3" id="KW-0804">Transcription</keyword>
<feature type="domain" description="HTH luxR-type" evidence="4">
    <location>
        <begin position="171"/>
        <end position="236"/>
    </location>
</feature>